<dbReference type="Gene3D" id="3.40.50.2300">
    <property type="match status" value="1"/>
</dbReference>
<dbReference type="InterPro" id="IPR000792">
    <property type="entry name" value="Tscrpt_reg_LuxR_C"/>
</dbReference>
<keyword evidence="1 5" id="KW-0597">Phosphoprotein</keyword>
<dbReference type="SUPFAM" id="SSF52172">
    <property type="entry name" value="CheY-like"/>
    <property type="match status" value="1"/>
</dbReference>
<evidence type="ECO:0000256" key="3">
    <source>
        <dbReference type="ARBA" id="ARBA00023125"/>
    </source>
</evidence>
<dbReference type="SUPFAM" id="SSF46894">
    <property type="entry name" value="C-terminal effector domain of the bipartite response regulators"/>
    <property type="match status" value="1"/>
</dbReference>
<dbReference type="InterPro" id="IPR001789">
    <property type="entry name" value="Sig_transdc_resp-reg_receiver"/>
</dbReference>
<keyword evidence="3" id="KW-0238">DNA-binding</keyword>
<dbReference type="InterPro" id="IPR058245">
    <property type="entry name" value="NreC/VraR/RcsB-like_REC"/>
</dbReference>
<protein>
    <submittedName>
        <fullName evidence="8">Response regulator</fullName>
    </submittedName>
</protein>
<evidence type="ECO:0000313" key="8">
    <source>
        <dbReference type="EMBL" id="MFI7587706.1"/>
    </source>
</evidence>
<dbReference type="PANTHER" id="PTHR43214:SF24">
    <property type="entry name" value="TRANSCRIPTIONAL REGULATORY PROTEIN NARL-RELATED"/>
    <property type="match status" value="1"/>
</dbReference>
<evidence type="ECO:0000259" key="6">
    <source>
        <dbReference type="PROSITE" id="PS50043"/>
    </source>
</evidence>
<reference evidence="8 9" key="1">
    <citation type="submission" date="2024-10" db="EMBL/GenBank/DDBJ databases">
        <title>The Natural Products Discovery Center: Release of the First 8490 Sequenced Strains for Exploring Actinobacteria Biosynthetic Diversity.</title>
        <authorList>
            <person name="Kalkreuter E."/>
            <person name="Kautsar S.A."/>
            <person name="Yang D."/>
            <person name="Bader C.D."/>
            <person name="Teijaro C.N."/>
            <person name="Fluegel L."/>
            <person name="Davis C.M."/>
            <person name="Simpson J.R."/>
            <person name="Lauterbach L."/>
            <person name="Steele A.D."/>
            <person name="Gui C."/>
            <person name="Meng S."/>
            <person name="Li G."/>
            <person name="Viehrig K."/>
            <person name="Ye F."/>
            <person name="Su P."/>
            <person name="Kiefer A.F."/>
            <person name="Nichols A."/>
            <person name="Cepeda A.J."/>
            <person name="Yan W."/>
            <person name="Fan B."/>
            <person name="Jiang Y."/>
            <person name="Adhikari A."/>
            <person name="Zheng C.-J."/>
            <person name="Schuster L."/>
            <person name="Cowan T.M."/>
            <person name="Smanski M.J."/>
            <person name="Chevrette M.G."/>
            <person name="De Carvalho L.P.S."/>
            <person name="Shen B."/>
        </authorList>
    </citation>
    <scope>NUCLEOTIDE SEQUENCE [LARGE SCALE GENOMIC DNA]</scope>
    <source>
        <strain evidence="8 9">NPDC049639</strain>
    </source>
</reference>
<proteinExistence type="predicted"/>
<dbReference type="InterPro" id="IPR039420">
    <property type="entry name" value="WalR-like"/>
</dbReference>
<feature type="domain" description="HTH luxR-type" evidence="6">
    <location>
        <begin position="142"/>
        <end position="213"/>
    </location>
</feature>
<feature type="modified residue" description="4-aspartylphosphate" evidence="5">
    <location>
        <position position="52"/>
    </location>
</feature>
<dbReference type="RefSeq" id="WP_398279887.1">
    <property type="nucleotide sequence ID" value="NZ_JBITLV010000003.1"/>
</dbReference>
<feature type="domain" description="Response regulatory" evidence="7">
    <location>
        <begin position="2"/>
        <end position="122"/>
    </location>
</feature>
<sequence>MRVVIVEDEALFRHGLVSLLAGSEIDVVGTAGDAGSALDVVRRARPDLLITDVRIPPGGTTDGLDTALQLRREQPGLAVMVLSQFVARRHGAQLLRQDARGVGYQLKQRVGHVPTFLADLRRVAGGGTALDPDVVRLLLGHAGDPVERLTPRQREVLALVAQGRSNAAIAARLGIGEKAVVAHTSRIYDELGIHEDGDDHRRVLAVLRFLAGD</sequence>
<dbReference type="EMBL" id="JBITLV010000003">
    <property type="protein sequence ID" value="MFI7587706.1"/>
    <property type="molecule type" value="Genomic_DNA"/>
</dbReference>
<dbReference type="Pfam" id="PF00196">
    <property type="entry name" value="GerE"/>
    <property type="match status" value="1"/>
</dbReference>
<evidence type="ECO:0000256" key="2">
    <source>
        <dbReference type="ARBA" id="ARBA00023015"/>
    </source>
</evidence>
<keyword evidence="2" id="KW-0805">Transcription regulation</keyword>
<evidence type="ECO:0000256" key="4">
    <source>
        <dbReference type="ARBA" id="ARBA00023163"/>
    </source>
</evidence>
<dbReference type="PANTHER" id="PTHR43214">
    <property type="entry name" value="TWO-COMPONENT RESPONSE REGULATOR"/>
    <property type="match status" value="1"/>
</dbReference>
<keyword evidence="4" id="KW-0804">Transcription</keyword>
<dbReference type="PROSITE" id="PS50110">
    <property type="entry name" value="RESPONSE_REGULATORY"/>
    <property type="match status" value="1"/>
</dbReference>
<dbReference type="PROSITE" id="PS50043">
    <property type="entry name" value="HTH_LUXR_2"/>
    <property type="match status" value="1"/>
</dbReference>
<dbReference type="CDD" id="cd17535">
    <property type="entry name" value="REC_NarL-like"/>
    <property type="match status" value="1"/>
</dbReference>
<dbReference type="InterPro" id="IPR011006">
    <property type="entry name" value="CheY-like_superfamily"/>
</dbReference>
<accession>A0ABW8APZ8</accession>
<gene>
    <name evidence="8" type="ORF">ACIB24_11590</name>
</gene>
<evidence type="ECO:0000259" key="7">
    <source>
        <dbReference type="PROSITE" id="PS50110"/>
    </source>
</evidence>
<dbReference type="SMART" id="SM00421">
    <property type="entry name" value="HTH_LUXR"/>
    <property type="match status" value="1"/>
</dbReference>
<dbReference type="InterPro" id="IPR036388">
    <property type="entry name" value="WH-like_DNA-bd_sf"/>
</dbReference>
<name>A0ABW8APZ8_9ACTN</name>
<dbReference type="Pfam" id="PF00072">
    <property type="entry name" value="Response_reg"/>
    <property type="match status" value="1"/>
</dbReference>
<comment type="caution">
    <text evidence="8">The sequence shown here is derived from an EMBL/GenBank/DDBJ whole genome shotgun (WGS) entry which is preliminary data.</text>
</comment>
<evidence type="ECO:0000256" key="1">
    <source>
        <dbReference type="ARBA" id="ARBA00022553"/>
    </source>
</evidence>
<dbReference type="PRINTS" id="PR00038">
    <property type="entry name" value="HTHLUXR"/>
</dbReference>
<evidence type="ECO:0000256" key="5">
    <source>
        <dbReference type="PROSITE-ProRule" id="PRU00169"/>
    </source>
</evidence>
<dbReference type="SMART" id="SM00448">
    <property type="entry name" value="REC"/>
    <property type="match status" value="1"/>
</dbReference>
<dbReference type="Gene3D" id="1.10.10.10">
    <property type="entry name" value="Winged helix-like DNA-binding domain superfamily/Winged helix DNA-binding domain"/>
    <property type="match status" value="1"/>
</dbReference>
<keyword evidence="9" id="KW-1185">Reference proteome</keyword>
<dbReference type="Proteomes" id="UP001612915">
    <property type="component" value="Unassembled WGS sequence"/>
</dbReference>
<dbReference type="InterPro" id="IPR016032">
    <property type="entry name" value="Sig_transdc_resp-reg_C-effctor"/>
</dbReference>
<evidence type="ECO:0000313" key="9">
    <source>
        <dbReference type="Proteomes" id="UP001612915"/>
    </source>
</evidence>
<organism evidence="8 9">
    <name type="scientific">Spongisporangium articulatum</name>
    <dbReference type="NCBI Taxonomy" id="3362603"/>
    <lineage>
        <taxon>Bacteria</taxon>
        <taxon>Bacillati</taxon>
        <taxon>Actinomycetota</taxon>
        <taxon>Actinomycetes</taxon>
        <taxon>Kineosporiales</taxon>
        <taxon>Kineosporiaceae</taxon>
        <taxon>Spongisporangium</taxon>
    </lineage>
</organism>
<dbReference type="CDD" id="cd06170">
    <property type="entry name" value="LuxR_C_like"/>
    <property type="match status" value="1"/>
</dbReference>